<reference evidence="2" key="2">
    <citation type="submission" date="2025-08" db="UniProtKB">
        <authorList>
            <consortium name="Ensembl"/>
        </authorList>
    </citation>
    <scope>IDENTIFICATION</scope>
</reference>
<organism evidence="2 3">
    <name type="scientific">Myotis lucifugus</name>
    <name type="common">Little brown bat</name>
    <dbReference type="NCBI Taxonomy" id="59463"/>
    <lineage>
        <taxon>Eukaryota</taxon>
        <taxon>Metazoa</taxon>
        <taxon>Chordata</taxon>
        <taxon>Craniata</taxon>
        <taxon>Vertebrata</taxon>
        <taxon>Euteleostomi</taxon>
        <taxon>Mammalia</taxon>
        <taxon>Eutheria</taxon>
        <taxon>Laurasiatheria</taxon>
        <taxon>Chiroptera</taxon>
        <taxon>Yangochiroptera</taxon>
        <taxon>Vespertilionidae</taxon>
        <taxon>Myotis</taxon>
    </lineage>
</organism>
<dbReference type="InParanoid" id="G1PY87"/>
<dbReference type="eggNOG" id="ENOG502QSQB">
    <property type="taxonomic scope" value="Eukaryota"/>
</dbReference>
<protein>
    <submittedName>
        <fullName evidence="2">Uncharacterized protein</fullName>
    </submittedName>
</protein>
<dbReference type="HOGENOM" id="CLU_864765_0_0_1"/>
<dbReference type="Proteomes" id="UP000001074">
    <property type="component" value="Unassembled WGS sequence"/>
</dbReference>
<keyword evidence="3" id="KW-1185">Reference proteome</keyword>
<dbReference type="PANTHER" id="PTHR15717">
    <property type="entry name" value="PROTEIN KIAA0494"/>
    <property type="match status" value="1"/>
</dbReference>
<dbReference type="AlphaFoldDB" id="G1PY87"/>
<feature type="compositionally biased region" description="Basic and acidic residues" evidence="1">
    <location>
        <begin position="235"/>
        <end position="248"/>
    </location>
</feature>
<evidence type="ECO:0000256" key="1">
    <source>
        <dbReference type="SAM" id="MobiDB-lite"/>
    </source>
</evidence>
<reference evidence="2 3" key="1">
    <citation type="journal article" date="2011" name="Nature">
        <title>A high-resolution map of human evolutionary constraint using 29 mammals.</title>
        <authorList>
            <person name="Lindblad-Toh K."/>
            <person name="Garber M."/>
            <person name="Zuk O."/>
            <person name="Lin M.F."/>
            <person name="Parker B.J."/>
            <person name="Washietl S."/>
            <person name="Kheradpour P."/>
            <person name="Ernst J."/>
            <person name="Jordan G."/>
            <person name="Mauceli E."/>
            <person name="Ward L.D."/>
            <person name="Lowe C.B."/>
            <person name="Holloway A.K."/>
            <person name="Clamp M."/>
            <person name="Gnerre S."/>
            <person name="Alfoldi J."/>
            <person name="Beal K."/>
            <person name="Chang J."/>
            <person name="Clawson H."/>
            <person name="Cuff J."/>
            <person name="Di Palma F."/>
            <person name="Fitzgerald S."/>
            <person name="Flicek P."/>
            <person name="Guttman M."/>
            <person name="Hubisz M.J."/>
            <person name="Jaffe D.B."/>
            <person name="Jungreis I."/>
            <person name="Kent W.J."/>
            <person name="Kostka D."/>
            <person name="Lara M."/>
            <person name="Martins A.L."/>
            <person name="Massingham T."/>
            <person name="Moltke I."/>
            <person name="Raney B.J."/>
            <person name="Rasmussen M.D."/>
            <person name="Robinson J."/>
            <person name="Stark A."/>
            <person name="Vilella A.J."/>
            <person name="Wen J."/>
            <person name="Xie X."/>
            <person name="Zody M.C."/>
            <person name="Baldwin J."/>
            <person name="Bloom T."/>
            <person name="Chin C.W."/>
            <person name="Heiman D."/>
            <person name="Nicol R."/>
            <person name="Nusbaum C."/>
            <person name="Young S."/>
            <person name="Wilkinson J."/>
            <person name="Worley K.C."/>
            <person name="Kovar C.L."/>
            <person name="Muzny D.M."/>
            <person name="Gibbs R.A."/>
            <person name="Cree A."/>
            <person name="Dihn H.H."/>
            <person name="Fowler G."/>
            <person name="Jhangiani S."/>
            <person name="Joshi V."/>
            <person name="Lee S."/>
            <person name="Lewis L.R."/>
            <person name="Nazareth L.V."/>
            <person name="Okwuonu G."/>
            <person name="Santibanez J."/>
            <person name="Warren W.C."/>
            <person name="Mardis E.R."/>
            <person name="Weinstock G.M."/>
            <person name="Wilson R.K."/>
            <person name="Delehaunty K."/>
            <person name="Dooling D."/>
            <person name="Fronik C."/>
            <person name="Fulton L."/>
            <person name="Fulton B."/>
            <person name="Graves T."/>
            <person name="Minx P."/>
            <person name="Sodergren E."/>
            <person name="Birney E."/>
            <person name="Margulies E.H."/>
            <person name="Herrero J."/>
            <person name="Green E.D."/>
            <person name="Haussler D."/>
            <person name="Siepel A."/>
            <person name="Goldman N."/>
            <person name="Pollard K.S."/>
            <person name="Pedersen J.S."/>
            <person name="Lander E.S."/>
            <person name="Kellis M."/>
        </authorList>
    </citation>
    <scope>NUCLEOTIDE SEQUENCE [LARGE SCALE GENOMIC DNA]</scope>
</reference>
<feature type="region of interest" description="Disordered" evidence="1">
    <location>
        <begin position="222"/>
        <end position="248"/>
    </location>
</feature>
<accession>G1PY87</accession>
<dbReference type="STRING" id="59463.ENSMLUP00000016419"/>
<evidence type="ECO:0000313" key="2">
    <source>
        <dbReference type="Ensembl" id="ENSMLUP00000016419.1"/>
    </source>
</evidence>
<dbReference type="EMBL" id="AAPE02067450">
    <property type="status" value="NOT_ANNOTATED_CDS"/>
    <property type="molecule type" value="Genomic_DNA"/>
</dbReference>
<dbReference type="InterPro" id="IPR042352">
    <property type="entry name" value="EFCAB14"/>
</dbReference>
<feature type="region of interest" description="Disordered" evidence="1">
    <location>
        <begin position="1"/>
        <end position="45"/>
    </location>
</feature>
<evidence type="ECO:0000313" key="3">
    <source>
        <dbReference type="Proteomes" id="UP000001074"/>
    </source>
</evidence>
<dbReference type="Ensembl" id="ENSMLUT00000025506.1">
    <property type="protein sequence ID" value="ENSMLUP00000016419.1"/>
    <property type="gene ID" value="ENSMLUG00000028525.1"/>
</dbReference>
<feature type="compositionally biased region" description="Basic and acidic residues" evidence="1">
    <location>
        <begin position="15"/>
        <end position="24"/>
    </location>
</feature>
<sequence length="292" mass="32115">KSSELNALIGLSGDSQRKNPKEGSGHCLLHAEPPASDTESSSEEEEEFSVVGNRFRFVKGDCSLLCAFAVCVGLLWKSAALKENLDALKEKFRTVESTQKSSFQEISELNEEETKKQLEKIEGELGLNKVRRNIIDMNKQISLLNSAANHLRVHVKSAADLISLLATVEGLQMSVASIGNTVNSVPPAVEAKQKTVDGHKKPWSYHSDMNQHSLAETRGNNQIIPLPSAPSELGNKTHSENLKRRGDRAATLKRESLHQVTETVKTQSIENSDSRVSKLSQTLQLISTLTHK</sequence>
<dbReference type="GeneTree" id="ENSGT00390000011196"/>
<name>G1PY87_MYOLU</name>
<reference evidence="2" key="3">
    <citation type="submission" date="2025-09" db="UniProtKB">
        <authorList>
            <consortium name="Ensembl"/>
        </authorList>
    </citation>
    <scope>IDENTIFICATION</scope>
</reference>
<proteinExistence type="predicted"/>
<dbReference type="PANTHER" id="PTHR15717:SF2">
    <property type="entry name" value="EF-HAND CALCIUM-BINDING DOMAIN-CONTAINING PROTEIN 14"/>
    <property type="match status" value="1"/>
</dbReference>